<evidence type="ECO:0000313" key="1">
    <source>
        <dbReference type="EMBL" id="VFK17204.1"/>
    </source>
</evidence>
<name>A0A450WJJ9_9GAMM</name>
<sequence>MVRTLLLLYMNFVQQRTGYTEMMNVSISELRGNLLKYLKSSQQGEYICVTSKGIPLATLTPPVNQSDVARAKLEKLAESAVVHDVVSPTGEGWDAMK</sequence>
<organism evidence="1">
    <name type="scientific">Candidatus Kentrum sp. LFY</name>
    <dbReference type="NCBI Taxonomy" id="2126342"/>
    <lineage>
        <taxon>Bacteria</taxon>
        <taxon>Pseudomonadati</taxon>
        <taxon>Pseudomonadota</taxon>
        <taxon>Gammaproteobacteria</taxon>
        <taxon>Candidatus Kentrum</taxon>
    </lineage>
</organism>
<reference evidence="1" key="1">
    <citation type="submission" date="2019-02" db="EMBL/GenBank/DDBJ databases">
        <authorList>
            <person name="Gruber-Vodicka R. H."/>
            <person name="Seah K. B. B."/>
        </authorList>
    </citation>
    <scope>NUCLEOTIDE SEQUENCE</scope>
    <source>
        <strain evidence="1">BECK_BY7</strain>
    </source>
</reference>
<dbReference type="NCBIfam" id="TIGR01552">
    <property type="entry name" value="phd_fam"/>
    <property type="match status" value="1"/>
</dbReference>
<dbReference type="EMBL" id="CAADFN010000029">
    <property type="protein sequence ID" value="VFK17204.1"/>
    <property type="molecule type" value="Genomic_DNA"/>
</dbReference>
<accession>A0A450WJJ9</accession>
<protein>
    <submittedName>
        <fullName evidence="1">Prevent-host-death family protein</fullName>
    </submittedName>
</protein>
<gene>
    <name evidence="1" type="ORF">BECKLFY1418C_GA0070996_102932</name>
</gene>
<proteinExistence type="predicted"/>
<dbReference type="AlphaFoldDB" id="A0A450WJJ9"/>